<evidence type="ECO:0000313" key="2">
    <source>
        <dbReference type="Proteomes" id="UP000247409"/>
    </source>
</evidence>
<dbReference type="Proteomes" id="UP000247409">
    <property type="component" value="Unassembled WGS sequence"/>
</dbReference>
<accession>A0A2V3IT36</accession>
<reference evidence="1 2" key="1">
    <citation type="journal article" date="2018" name="Mol. Biol. Evol.">
        <title>Analysis of the draft genome of the red seaweed Gracilariopsis chorda provides insights into genome size evolution in Rhodophyta.</title>
        <authorList>
            <person name="Lee J."/>
            <person name="Yang E.C."/>
            <person name="Graf L."/>
            <person name="Yang J.H."/>
            <person name="Qiu H."/>
            <person name="Zel Zion U."/>
            <person name="Chan C.X."/>
            <person name="Stephens T.G."/>
            <person name="Weber A.P.M."/>
            <person name="Boo G.H."/>
            <person name="Boo S.M."/>
            <person name="Kim K.M."/>
            <person name="Shin Y."/>
            <person name="Jung M."/>
            <person name="Lee S.J."/>
            <person name="Yim H.S."/>
            <person name="Lee J.H."/>
            <person name="Bhattacharya D."/>
            <person name="Yoon H.S."/>
        </authorList>
    </citation>
    <scope>NUCLEOTIDE SEQUENCE [LARGE SCALE GENOMIC DNA]</scope>
    <source>
        <strain evidence="1 2">SKKU-2015</strain>
        <tissue evidence="1">Whole body</tissue>
    </source>
</reference>
<keyword evidence="2" id="KW-1185">Reference proteome</keyword>
<name>A0A2V3IT36_9FLOR</name>
<dbReference type="EMBL" id="NBIV01000065">
    <property type="protein sequence ID" value="PXF45283.1"/>
    <property type="molecule type" value="Genomic_DNA"/>
</dbReference>
<comment type="caution">
    <text evidence="1">The sequence shown here is derived from an EMBL/GenBank/DDBJ whole genome shotgun (WGS) entry which is preliminary data.</text>
</comment>
<evidence type="ECO:0000313" key="1">
    <source>
        <dbReference type="EMBL" id="PXF45283.1"/>
    </source>
</evidence>
<sequence length="51" mass="5512">MRPLAFVLEVECSEGAAEKGASVLAVTENSSHATTNSQMYNVDVHLAMDMR</sequence>
<organism evidence="1 2">
    <name type="scientific">Gracilariopsis chorda</name>
    <dbReference type="NCBI Taxonomy" id="448386"/>
    <lineage>
        <taxon>Eukaryota</taxon>
        <taxon>Rhodophyta</taxon>
        <taxon>Florideophyceae</taxon>
        <taxon>Rhodymeniophycidae</taxon>
        <taxon>Gracilariales</taxon>
        <taxon>Gracilariaceae</taxon>
        <taxon>Gracilariopsis</taxon>
    </lineage>
</organism>
<gene>
    <name evidence="1" type="ORF">BWQ96_04982</name>
</gene>
<dbReference type="AlphaFoldDB" id="A0A2V3IT36"/>
<protein>
    <submittedName>
        <fullName evidence="1">Uncharacterized protein</fullName>
    </submittedName>
</protein>
<proteinExistence type="predicted"/>